<dbReference type="Proteomes" id="UP000177026">
    <property type="component" value="Unassembled WGS sequence"/>
</dbReference>
<evidence type="ECO:0000313" key="2">
    <source>
        <dbReference type="Proteomes" id="UP000177026"/>
    </source>
</evidence>
<accession>A0A1F7GME3</accession>
<dbReference type="AlphaFoldDB" id="A0A1F7GME3"/>
<organism evidence="1 2">
    <name type="scientific">Candidatus Roizmanbacteria bacterium RIFCSPHIGHO2_01_FULL_39_8</name>
    <dbReference type="NCBI Taxonomy" id="1802033"/>
    <lineage>
        <taxon>Bacteria</taxon>
        <taxon>Candidatus Roizmaniibacteriota</taxon>
    </lineage>
</organism>
<evidence type="ECO:0000313" key="1">
    <source>
        <dbReference type="EMBL" id="OGK20180.1"/>
    </source>
</evidence>
<comment type="caution">
    <text evidence="1">The sequence shown here is derived from an EMBL/GenBank/DDBJ whole genome shotgun (WGS) entry which is preliminary data.</text>
</comment>
<gene>
    <name evidence="1" type="ORF">A2866_01600</name>
</gene>
<sequence length="203" mass="24409">MIGEKISFNPDLWYRNLVDIAGLPPRPRYDRLVKLHTLTIIDYISHLTSLTEESALEIGSDGRTRAIVVAHIMGWEEYQIQVFGDPDKQKRKKEQLQLKRFYDEDNNEYLDFANVDEFNQYQARRYANWKWDDIRKKAIMTARKLQSFFPEDPTEEWLSFLDQKPKRFWKLTEEYTLDIPAGWYLWMVSLEHEAVEHRADLEM</sequence>
<proteinExistence type="predicted"/>
<protein>
    <recommendedName>
        <fullName evidence="3">DinB-like domain-containing protein</fullName>
    </recommendedName>
</protein>
<evidence type="ECO:0008006" key="3">
    <source>
        <dbReference type="Google" id="ProtNLM"/>
    </source>
</evidence>
<dbReference type="EMBL" id="MFZI01000039">
    <property type="protein sequence ID" value="OGK20180.1"/>
    <property type="molecule type" value="Genomic_DNA"/>
</dbReference>
<name>A0A1F7GME3_9BACT</name>
<reference evidence="1 2" key="1">
    <citation type="journal article" date="2016" name="Nat. Commun.">
        <title>Thousands of microbial genomes shed light on interconnected biogeochemical processes in an aquifer system.</title>
        <authorList>
            <person name="Anantharaman K."/>
            <person name="Brown C.T."/>
            <person name="Hug L.A."/>
            <person name="Sharon I."/>
            <person name="Castelle C.J."/>
            <person name="Probst A.J."/>
            <person name="Thomas B.C."/>
            <person name="Singh A."/>
            <person name="Wilkins M.J."/>
            <person name="Karaoz U."/>
            <person name="Brodie E.L."/>
            <person name="Williams K.H."/>
            <person name="Hubbard S.S."/>
            <person name="Banfield J.F."/>
        </authorList>
    </citation>
    <scope>NUCLEOTIDE SEQUENCE [LARGE SCALE GENOMIC DNA]</scope>
</reference>